<dbReference type="OrthoDB" id="3267316at2759"/>
<evidence type="ECO:0000313" key="4">
    <source>
        <dbReference type="EMBL" id="OSX78152.1"/>
    </source>
</evidence>
<dbReference type="PANTHER" id="PTHR24166:SF48">
    <property type="entry name" value="PROTEIN VAPYRIN"/>
    <property type="match status" value="1"/>
</dbReference>
<reference evidence="4 5" key="1">
    <citation type="submission" date="2017-03" db="EMBL/GenBank/DDBJ databases">
        <title>WGS assembly of Porphyra umbilicalis.</title>
        <authorList>
            <person name="Brawley S.H."/>
            <person name="Blouin N.A."/>
            <person name="Ficko-Blean E."/>
            <person name="Wheeler G.L."/>
            <person name="Lohr M."/>
            <person name="Goodson H.V."/>
            <person name="Jenkins J.W."/>
            <person name="Blaby-Haas C.E."/>
            <person name="Helliwell K.E."/>
            <person name="Chan C."/>
            <person name="Marriage T."/>
            <person name="Bhattacharya D."/>
            <person name="Klein A.S."/>
            <person name="Badis Y."/>
            <person name="Brodie J."/>
            <person name="Cao Y."/>
            <person name="Collen J."/>
            <person name="Dittami S.M."/>
            <person name="Gachon C.M."/>
            <person name="Green B.R."/>
            <person name="Karpowicz S."/>
            <person name="Kim J.W."/>
            <person name="Kudahl U."/>
            <person name="Lin S."/>
            <person name="Michel G."/>
            <person name="Mittag M."/>
            <person name="Olson B.J."/>
            <person name="Pangilinan J."/>
            <person name="Peng Y."/>
            <person name="Qiu H."/>
            <person name="Shu S."/>
            <person name="Singer J.T."/>
            <person name="Smith A.G."/>
            <person name="Sprecher B.N."/>
            <person name="Wagner V."/>
            <person name="Wang W."/>
            <person name="Wang Z.-Y."/>
            <person name="Yan J."/>
            <person name="Yarish C."/>
            <person name="Zoeuner-Riek S."/>
            <person name="Zhuang Y."/>
            <person name="Zou Y."/>
            <person name="Lindquist E.A."/>
            <person name="Grimwood J."/>
            <person name="Barry K."/>
            <person name="Rokhsar D.S."/>
            <person name="Schmutz J."/>
            <person name="Stiller J.W."/>
            <person name="Grossman A.R."/>
            <person name="Prochnik S.E."/>
        </authorList>
    </citation>
    <scope>NUCLEOTIDE SEQUENCE [LARGE SCALE GENOMIC DNA]</scope>
    <source>
        <strain evidence="4">4086291</strain>
    </source>
</reference>
<dbReference type="EMBL" id="KV918819">
    <property type="protein sequence ID" value="OSX78152.1"/>
    <property type="molecule type" value="Genomic_DNA"/>
</dbReference>
<protein>
    <submittedName>
        <fullName evidence="4">Uncharacterized protein</fullName>
    </submittedName>
</protein>
<keyword evidence="1" id="KW-0677">Repeat</keyword>
<dbReference type="InterPro" id="IPR036770">
    <property type="entry name" value="Ankyrin_rpt-contain_sf"/>
</dbReference>
<dbReference type="Gene3D" id="1.25.40.20">
    <property type="entry name" value="Ankyrin repeat-containing domain"/>
    <property type="match status" value="1"/>
</dbReference>
<dbReference type="AlphaFoldDB" id="A0A1X6PBB7"/>
<dbReference type="Pfam" id="PF12796">
    <property type="entry name" value="Ank_2"/>
    <property type="match status" value="1"/>
</dbReference>
<evidence type="ECO:0000256" key="3">
    <source>
        <dbReference type="SAM" id="MobiDB-lite"/>
    </source>
</evidence>
<dbReference type="Proteomes" id="UP000218209">
    <property type="component" value="Unassembled WGS sequence"/>
</dbReference>
<dbReference type="PANTHER" id="PTHR24166">
    <property type="entry name" value="ROLLING PEBBLES, ISOFORM B"/>
    <property type="match status" value="1"/>
</dbReference>
<proteinExistence type="predicted"/>
<keyword evidence="2" id="KW-0040">ANK repeat</keyword>
<accession>A0A1X6PBB7</accession>
<evidence type="ECO:0000313" key="5">
    <source>
        <dbReference type="Proteomes" id="UP000218209"/>
    </source>
</evidence>
<organism evidence="4 5">
    <name type="scientific">Porphyra umbilicalis</name>
    <name type="common">Purple laver</name>
    <name type="synonym">Red alga</name>
    <dbReference type="NCBI Taxonomy" id="2786"/>
    <lineage>
        <taxon>Eukaryota</taxon>
        <taxon>Rhodophyta</taxon>
        <taxon>Bangiophyceae</taxon>
        <taxon>Bangiales</taxon>
        <taxon>Bangiaceae</taxon>
        <taxon>Porphyra</taxon>
    </lineage>
</organism>
<gene>
    <name evidence="4" type="ORF">BU14_0118s0003</name>
</gene>
<dbReference type="SUPFAM" id="SSF48403">
    <property type="entry name" value="Ankyrin repeat"/>
    <property type="match status" value="1"/>
</dbReference>
<name>A0A1X6PBB7_PORUM</name>
<evidence type="ECO:0000256" key="1">
    <source>
        <dbReference type="ARBA" id="ARBA00022737"/>
    </source>
</evidence>
<dbReference type="InterPro" id="IPR002110">
    <property type="entry name" value="Ankyrin_rpt"/>
</dbReference>
<evidence type="ECO:0000256" key="2">
    <source>
        <dbReference type="ARBA" id="ARBA00023043"/>
    </source>
</evidence>
<keyword evidence="5" id="KW-1185">Reference proteome</keyword>
<feature type="region of interest" description="Disordered" evidence="3">
    <location>
        <begin position="163"/>
        <end position="211"/>
    </location>
</feature>
<feature type="region of interest" description="Disordered" evidence="3">
    <location>
        <begin position="1"/>
        <end position="73"/>
    </location>
</feature>
<sequence>MQPRGTGASPSDNVDLATLSASRSLDLRNDPRSTATPPPPSERRGARALDLPPNDADGQCGSGSGGAPARTRSLLASMVGAELARDMDVYEGVPTTRTPRAHRAASLRIASRVAAGVDPRVAVKQEVADADPHRRRSIDVSSLASGRAAAAALAASSPPLERLREAVGGPPSPTAVLHAASDQRGGEAARPPSPTADGGGERGGRSGGGTGGGLVRMASLDLCTGAALMTACAKGREAAVRRILRAGVPASTTDGAGRSALTVAAGAGHLAIVEHLVRSADSGAAAATAADASGRTPMDEATAAGHWAVVRFLEEEVATAQQG</sequence>
<dbReference type="InterPro" id="IPR050889">
    <property type="entry name" value="Dendritic_Spine_Reg/Scaffold"/>
</dbReference>